<dbReference type="GO" id="GO:0004177">
    <property type="term" value="F:aminopeptidase activity"/>
    <property type="evidence" value="ECO:0007669"/>
    <property type="project" value="UniProtKB-KW"/>
</dbReference>
<accession>A0ABT4AHB0</accession>
<feature type="chain" id="PRO_5045288546" evidence="1">
    <location>
        <begin position="23"/>
        <end position="590"/>
    </location>
</feature>
<dbReference type="Gene3D" id="1.10.390.10">
    <property type="entry name" value="Neutral Protease Domain 2"/>
    <property type="match status" value="1"/>
</dbReference>
<evidence type="ECO:0000313" key="4">
    <source>
        <dbReference type="Proteomes" id="UP001207654"/>
    </source>
</evidence>
<dbReference type="RefSeq" id="WP_267539665.1">
    <property type="nucleotide sequence ID" value="NZ_JAPNKA010000001.1"/>
</dbReference>
<evidence type="ECO:0000256" key="1">
    <source>
        <dbReference type="SAM" id="SignalP"/>
    </source>
</evidence>
<dbReference type="InterPro" id="IPR027268">
    <property type="entry name" value="Peptidase_M4/M1_CTD_sf"/>
</dbReference>
<gene>
    <name evidence="3" type="ORF">OV287_42040</name>
</gene>
<dbReference type="InterPro" id="IPR034015">
    <property type="entry name" value="M1_LTA4H"/>
</dbReference>
<keyword evidence="3" id="KW-0031">Aminopeptidase</keyword>
<dbReference type="InterPro" id="IPR014782">
    <property type="entry name" value="Peptidase_M1_dom"/>
</dbReference>
<keyword evidence="3" id="KW-0378">Hydrolase</keyword>
<protein>
    <submittedName>
        <fullName evidence="3">M1 family aminopeptidase</fullName>
    </submittedName>
</protein>
<dbReference type="Pfam" id="PF01433">
    <property type="entry name" value="Peptidase_M1"/>
    <property type="match status" value="1"/>
</dbReference>
<evidence type="ECO:0000313" key="3">
    <source>
        <dbReference type="EMBL" id="MCY1081050.1"/>
    </source>
</evidence>
<dbReference type="PANTHER" id="PTHR45726:SF3">
    <property type="entry name" value="LEUKOTRIENE A-4 HYDROLASE"/>
    <property type="match status" value="1"/>
</dbReference>
<reference evidence="3 4" key="1">
    <citation type="submission" date="2022-11" db="EMBL/GenBank/DDBJ databases">
        <title>Minimal conservation of predation-associated metabolite biosynthetic gene clusters underscores biosynthetic potential of Myxococcota including descriptions for ten novel species: Archangium lansinium sp. nov., Myxococcus landrumus sp. nov., Nannocystis bai.</title>
        <authorList>
            <person name="Ahearne A."/>
            <person name="Stevens C."/>
            <person name="Phillips K."/>
        </authorList>
    </citation>
    <scope>NUCLEOTIDE SEQUENCE [LARGE SCALE GENOMIC DNA]</scope>
    <source>
        <strain evidence="3 4">MIWBW</strain>
    </source>
</reference>
<dbReference type="EMBL" id="JAPNKA010000001">
    <property type="protein sequence ID" value="MCY1081050.1"/>
    <property type="molecule type" value="Genomic_DNA"/>
</dbReference>
<dbReference type="PANTHER" id="PTHR45726">
    <property type="entry name" value="LEUKOTRIENE A-4 HYDROLASE"/>
    <property type="match status" value="1"/>
</dbReference>
<keyword evidence="4" id="KW-1185">Reference proteome</keyword>
<feature type="signal peptide" evidence="1">
    <location>
        <begin position="1"/>
        <end position="22"/>
    </location>
</feature>
<proteinExistence type="predicted"/>
<organism evidence="3 4">
    <name type="scientific">Archangium lansingense</name>
    <dbReference type="NCBI Taxonomy" id="2995310"/>
    <lineage>
        <taxon>Bacteria</taxon>
        <taxon>Pseudomonadati</taxon>
        <taxon>Myxococcota</taxon>
        <taxon>Myxococcia</taxon>
        <taxon>Myxococcales</taxon>
        <taxon>Cystobacterineae</taxon>
        <taxon>Archangiaceae</taxon>
        <taxon>Archangium</taxon>
    </lineage>
</organism>
<name>A0ABT4AHB0_9BACT</name>
<dbReference type="SUPFAM" id="SSF55486">
    <property type="entry name" value="Metalloproteases ('zincins'), catalytic domain"/>
    <property type="match status" value="1"/>
</dbReference>
<feature type="domain" description="Peptidase M1 membrane alanine aminopeptidase" evidence="2">
    <location>
        <begin position="384"/>
        <end position="535"/>
    </location>
</feature>
<keyword evidence="1" id="KW-0732">Signal</keyword>
<dbReference type="Proteomes" id="UP001207654">
    <property type="component" value="Unassembled WGS sequence"/>
</dbReference>
<sequence length="590" mass="63896">MFAHLRRWPLLALLLVPGVAPAGDFIPPEVQFSLQHLKSEERARAAQALGPLQDLPRYQVQLELDPKARKVKGHLRVELFVRNRPLEVVHLRATPNAFDPRMELSEVKVNGQPVKPERPEDGLYSLALASPVTPGNSVVVELDLEARVPRAQSGSTSLLGSLGSTGGGGDYGAFAAMDDFMSLVGIVPLVPPVDGRGNPWAGPTGVGDLALYEPSNVLANVIVPAGWKVHATGVPMGEVPQKDGRVRYSFAAGAVRDFPVFASRGYDSATTTVNGVTVESHFAARDAAVGKRVLKYASDVLTEFERRLGPLPFKYFRVVEAPLAGGAGGMEFPGLVTVGTALYRGVADPGSVLQGAPGMGQMQQLLQAMGGDTAPLDQLGKSLERTLEFTVAHEVAHQYFAALVGSDPINAPVVDETLAQYTAVLYMEWKYGRAVAQQLRDETLVGAYHLYRISGGKDGPADRPTSDFDDSMQYGALVYGKAPLLHHASRKLIGDEAFFRALRTYVDTYRFKWTCDDCFTRELAKASPSKAQELEKLRVRWWQEAHGDEDLGKPNMGGLLGAGMNGEALDPETLKLMEELLPGLMKGQEE</sequence>
<keyword evidence="3" id="KW-0645">Protease</keyword>
<comment type="caution">
    <text evidence="3">The sequence shown here is derived from an EMBL/GenBank/DDBJ whole genome shotgun (WGS) entry which is preliminary data.</text>
</comment>
<evidence type="ECO:0000259" key="2">
    <source>
        <dbReference type="Pfam" id="PF01433"/>
    </source>
</evidence>